<dbReference type="HOGENOM" id="CLU_004542_9_1_4"/>
<dbReference type="InterPro" id="IPR041443">
    <property type="entry name" value="Exop_C"/>
</dbReference>
<evidence type="ECO:0000256" key="1">
    <source>
        <dbReference type="ARBA" id="ARBA00022801"/>
    </source>
</evidence>
<dbReference type="Pfam" id="PF00933">
    <property type="entry name" value="Glyco_hydro_3"/>
    <property type="match status" value="1"/>
</dbReference>
<dbReference type="SUPFAM" id="SSF51445">
    <property type="entry name" value="(Trans)glycosidases"/>
    <property type="match status" value="1"/>
</dbReference>
<evidence type="ECO:0000256" key="2">
    <source>
        <dbReference type="SAM" id="SignalP"/>
    </source>
</evidence>
<evidence type="ECO:0000259" key="3">
    <source>
        <dbReference type="Pfam" id="PF00933"/>
    </source>
</evidence>
<dbReference type="InterPro" id="IPR001764">
    <property type="entry name" value="Glyco_hydro_3_N"/>
</dbReference>
<feature type="domain" description="Glycoside hydrolase family 3 N-terminal" evidence="3">
    <location>
        <begin position="64"/>
        <end position="389"/>
    </location>
</feature>
<evidence type="ECO:0000259" key="5">
    <source>
        <dbReference type="Pfam" id="PF18559"/>
    </source>
</evidence>
<dbReference type="STRING" id="338969.Rfer_1113"/>
<dbReference type="OrthoDB" id="9781691at2"/>
<dbReference type="Gene3D" id="3.20.20.300">
    <property type="entry name" value="Glycoside hydrolase, family 3, N-terminal domain"/>
    <property type="match status" value="1"/>
</dbReference>
<dbReference type="EMBL" id="CP000267">
    <property type="protein sequence ID" value="ABD68854.1"/>
    <property type="molecule type" value="Genomic_DNA"/>
</dbReference>
<feature type="chain" id="PRO_5004200223" evidence="2">
    <location>
        <begin position="27"/>
        <end position="866"/>
    </location>
</feature>
<dbReference type="PANTHER" id="PTHR30620">
    <property type="entry name" value="PERIPLASMIC BETA-GLUCOSIDASE-RELATED"/>
    <property type="match status" value="1"/>
</dbReference>
<gene>
    <name evidence="6" type="ordered locus">Rfer_1113</name>
</gene>
<reference evidence="7" key="1">
    <citation type="submission" date="2006-02" db="EMBL/GenBank/DDBJ databases">
        <title>Complete sequence of chromosome of Rhodoferax ferrireducens DSM 15236.</title>
        <authorList>
            <person name="Copeland A."/>
            <person name="Lucas S."/>
            <person name="Lapidus A."/>
            <person name="Barry K."/>
            <person name="Detter J.C."/>
            <person name="Glavina del Rio T."/>
            <person name="Hammon N."/>
            <person name="Israni S."/>
            <person name="Pitluck S."/>
            <person name="Brettin T."/>
            <person name="Bruce D."/>
            <person name="Han C."/>
            <person name="Tapia R."/>
            <person name="Gilna P."/>
            <person name="Kiss H."/>
            <person name="Schmutz J."/>
            <person name="Larimer F."/>
            <person name="Land M."/>
            <person name="Kyrpides N."/>
            <person name="Ivanova N."/>
            <person name="Richardson P."/>
        </authorList>
    </citation>
    <scope>NUCLEOTIDE SEQUENCE [LARGE SCALE GENOMIC DNA]</scope>
    <source>
        <strain evidence="7">ATCC BAA-621 / DSM 15236 / T118</strain>
    </source>
</reference>
<evidence type="ECO:0000259" key="4">
    <source>
        <dbReference type="Pfam" id="PF01915"/>
    </source>
</evidence>
<dbReference type="InterPro" id="IPR036962">
    <property type="entry name" value="Glyco_hydro_3_N_sf"/>
</dbReference>
<dbReference type="InterPro" id="IPR017853">
    <property type="entry name" value="GH"/>
</dbReference>
<dbReference type="SUPFAM" id="SSF52279">
    <property type="entry name" value="Beta-D-glucan exohydrolase, C-terminal domain"/>
    <property type="match status" value="1"/>
</dbReference>
<evidence type="ECO:0000313" key="6">
    <source>
        <dbReference type="EMBL" id="ABD68854.1"/>
    </source>
</evidence>
<keyword evidence="2" id="KW-0732">Signal</keyword>
<feature type="signal peptide" evidence="2">
    <location>
        <begin position="1"/>
        <end position="26"/>
    </location>
</feature>
<feature type="domain" description="ExoP galactose-binding-like" evidence="5">
    <location>
        <begin position="702"/>
        <end position="839"/>
    </location>
</feature>
<keyword evidence="1 6" id="KW-0378">Hydrolase</keyword>
<dbReference type="InterPro" id="IPR036881">
    <property type="entry name" value="Glyco_hydro_3_C_sf"/>
</dbReference>
<dbReference type="GO" id="GO:0009251">
    <property type="term" value="P:glucan catabolic process"/>
    <property type="evidence" value="ECO:0007669"/>
    <property type="project" value="TreeGrafter"/>
</dbReference>
<dbReference type="InterPro" id="IPR051915">
    <property type="entry name" value="Cellulose_Degrad_GH3"/>
</dbReference>
<dbReference type="RefSeq" id="WP_011463423.1">
    <property type="nucleotide sequence ID" value="NC_007908.1"/>
</dbReference>
<organism evidence="6 7">
    <name type="scientific">Albidiferax ferrireducens (strain ATCC BAA-621 / DSM 15236 / T118)</name>
    <name type="common">Rhodoferax ferrireducens</name>
    <dbReference type="NCBI Taxonomy" id="338969"/>
    <lineage>
        <taxon>Bacteria</taxon>
        <taxon>Pseudomonadati</taxon>
        <taxon>Pseudomonadota</taxon>
        <taxon>Betaproteobacteria</taxon>
        <taxon>Burkholderiales</taxon>
        <taxon>Comamonadaceae</taxon>
        <taxon>Rhodoferax</taxon>
    </lineage>
</organism>
<dbReference type="PROSITE" id="PS51257">
    <property type="entry name" value="PROKAR_LIPOPROTEIN"/>
    <property type="match status" value="1"/>
</dbReference>
<sequence>MTKSTSLHFATLISCLALGLALNGCATRSATSSVPLADWPAITSAIPRNTQIEAEVARILAGMTLPQKIGQMTQPEIKNVTPAQVTEYYIGSVLNGGGSWPQGNKLARITDWVSLADQYYNASMATDMKVKVPLIWGTDAIHGHGNAHGATLFPHNIGLGAAHDPELIQNIGVAVGRQVRATGINWVFGPTLAVARDDRWGRTYESFSEDATLVNAYAGAYVTGMQGSFSHDGNVVATAKHFIGDGGTDRGQDQGVATVSKAEMINVHAQGYYGALAAGAQAVMASFNSWNDVAAGVDYGKLHGSKALLTQALKQKMGFDGFVVSDWNGIAQVPGCTQASCAQAINAGIDMVMVPDNWRAFIANTMEQVNRGEIPMARIDDAVSRILRVKLRAGMFGKKPSQGIYAGKPDALLARDLARQAVRESLVLLKNNHAILPLARGQRILVVGKSADSLQNQTGGWTLGWQGTGNANTDFPNADSLLDGIRAAVGSSNVAFSEAAEGMDVSRFDAVIAIIGETPYAEGNGDIAVSDTLRHSRRYPEDLAVLKAVAGKGVPVVTVLVTGRPVYANDLLNLSNALVVAWLPGTEGKGVADVLIRNSAGGIHHDFTGRLSFSWPKSACQTPLNFGDTGYAPLFAPGYGLNYQSTVTVGALDSTAAPGGCGHEDGVPIFNRSDRAPYALHVASAANNWVKVPVGADLNAALNLPLSQPSIRVETTQINTQQDAKLVTWHGGPARYLSYAPQPASLRTYAANQGVLQFDMAVMQEPQGSVTLAIECGESCRGEVDITALLKKSAPLTKHTVKIPLLCFEAKGTNFDNVDVPFSVLTSQSFSAAFANIQIVSGAAKDADTLTCSDVGGEFQIGEQHK</sequence>
<keyword evidence="7" id="KW-1185">Reference proteome</keyword>
<dbReference type="Pfam" id="PF01915">
    <property type="entry name" value="Glyco_hydro_3_C"/>
    <property type="match status" value="1"/>
</dbReference>
<proteinExistence type="predicted"/>
<accession>Q21ZE9</accession>
<name>Q21ZE9_ALBFT</name>
<dbReference type="AlphaFoldDB" id="Q21ZE9"/>
<dbReference type="Proteomes" id="UP000008332">
    <property type="component" value="Chromosome"/>
</dbReference>
<dbReference type="Pfam" id="PF18559">
    <property type="entry name" value="Exop_C"/>
    <property type="match status" value="1"/>
</dbReference>
<dbReference type="InterPro" id="IPR002772">
    <property type="entry name" value="Glyco_hydro_3_C"/>
</dbReference>
<evidence type="ECO:0000313" key="7">
    <source>
        <dbReference type="Proteomes" id="UP000008332"/>
    </source>
</evidence>
<dbReference type="KEGG" id="rfr:Rfer_1113"/>
<dbReference type="CAZy" id="GH3">
    <property type="family name" value="Glycoside Hydrolase Family 3"/>
</dbReference>
<dbReference type="PANTHER" id="PTHR30620:SF77">
    <property type="entry name" value="LYSOSOMAL BETA GLUCOSIDASE-LIKE"/>
    <property type="match status" value="1"/>
</dbReference>
<dbReference type="Gene3D" id="2.60.120.430">
    <property type="entry name" value="Galactose-binding lectin"/>
    <property type="match status" value="1"/>
</dbReference>
<dbReference type="PRINTS" id="PR00133">
    <property type="entry name" value="GLHYDRLASE3"/>
</dbReference>
<protein>
    <submittedName>
        <fullName evidence="6">Glycoside hydrolase, family 3-like</fullName>
    </submittedName>
</protein>
<dbReference type="GO" id="GO:0008422">
    <property type="term" value="F:beta-glucosidase activity"/>
    <property type="evidence" value="ECO:0007669"/>
    <property type="project" value="TreeGrafter"/>
</dbReference>
<feature type="domain" description="Glycoside hydrolase family 3 C-terminal" evidence="4">
    <location>
        <begin position="426"/>
        <end position="643"/>
    </location>
</feature>
<dbReference type="eggNOG" id="COG1472">
    <property type="taxonomic scope" value="Bacteria"/>
</dbReference>
<dbReference type="Gene3D" id="3.40.50.1700">
    <property type="entry name" value="Glycoside hydrolase family 3 C-terminal domain"/>
    <property type="match status" value="1"/>
</dbReference>